<dbReference type="AlphaFoldDB" id="A0A1T2LCB7"/>
<evidence type="ECO:0008006" key="4">
    <source>
        <dbReference type="Google" id="ProtNLM"/>
    </source>
</evidence>
<keyword evidence="1" id="KW-0472">Membrane</keyword>
<dbReference type="OrthoDB" id="9790341at2"/>
<name>A0A1T2LCB7_9GAMM</name>
<comment type="caution">
    <text evidence="2">The sequence shown here is derived from an EMBL/GenBank/DDBJ whole genome shotgun (WGS) entry which is preliminary data.</text>
</comment>
<evidence type="ECO:0000313" key="3">
    <source>
        <dbReference type="Proteomes" id="UP000190198"/>
    </source>
</evidence>
<sequence>MKSDIKELNKKELRQFGLITGAIVAVLFGLFLPWVFENDIPTWPWIITAVLWLWAIVLPATLAPVYRAWMAFGNVLGFINTRIILGIMFYLMFLPAGFIMRLLGKDPMARKIDKDLESYRTIHACPKRNHVERPY</sequence>
<gene>
    <name evidence="2" type="ORF">BOW52_01820</name>
</gene>
<feature type="transmembrane region" description="Helical" evidence="1">
    <location>
        <begin position="42"/>
        <end position="62"/>
    </location>
</feature>
<keyword evidence="1" id="KW-0812">Transmembrane</keyword>
<evidence type="ECO:0000256" key="1">
    <source>
        <dbReference type="SAM" id="Phobius"/>
    </source>
</evidence>
<keyword evidence="1" id="KW-1133">Transmembrane helix</keyword>
<dbReference type="Proteomes" id="UP000190198">
    <property type="component" value="Unassembled WGS sequence"/>
</dbReference>
<keyword evidence="3" id="KW-1185">Reference proteome</keyword>
<dbReference type="Pfam" id="PF19588">
    <property type="entry name" value="SxtJ"/>
    <property type="match status" value="1"/>
</dbReference>
<dbReference type="EMBL" id="MPRK01000016">
    <property type="protein sequence ID" value="OOZ42731.1"/>
    <property type="molecule type" value="Genomic_DNA"/>
</dbReference>
<feature type="transmembrane region" description="Helical" evidence="1">
    <location>
        <begin position="16"/>
        <end position="36"/>
    </location>
</feature>
<feature type="transmembrane region" description="Helical" evidence="1">
    <location>
        <begin position="83"/>
        <end position="103"/>
    </location>
</feature>
<evidence type="ECO:0000313" key="2">
    <source>
        <dbReference type="EMBL" id="OOZ42731.1"/>
    </source>
</evidence>
<dbReference type="InterPro" id="IPR045781">
    <property type="entry name" value="SxtJ"/>
</dbReference>
<organism evidence="2 3">
    <name type="scientific">Solemya elarraichensis gill symbiont</name>
    <dbReference type="NCBI Taxonomy" id="1918949"/>
    <lineage>
        <taxon>Bacteria</taxon>
        <taxon>Pseudomonadati</taxon>
        <taxon>Pseudomonadota</taxon>
        <taxon>Gammaproteobacteria</taxon>
        <taxon>sulfur-oxidizing symbionts</taxon>
    </lineage>
</organism>
<accession>A0A1T2LCB7</accession>
<protein>
    <recommendedName>
        <fullName evidence="4">SxtJ</fullName>
    </recommendedName>
</protein>
<reference evidence="2 3" key="1">
    <citation type="submission" date="2016-11" db="EMBL/GenBank/DDBJ databases">
        <title>Mixed transmission modes and dynamic genome evolution in an obligate animal-bacterial symbiosis.</title>
        <authorList>
            <person name="Russell S.L."/>
            <person name="Corbett-Detig R.B."/>
            <person name="Cavanaugh C.M."/>
        </authorList>
    </citation>
    <scope>NUCLEOTIDE SEQUENCE [LARGE SCALE GENOMIC DNA]</scope>
    <source>
        <strain evidence="2">Sp-SM6</strain>
    </source>
</reference>
<proteinExistence type="predicted"/>